<dbReference type="GO" id="GO:0016874">
    <property type="term" value="F:ligase activity"/>
    <property type="evidence" value="ECO:0007669"/>
    <property type="project" value="UniProtKB-KW"/>
</dbReference>
<comment type="caution">
    <text evidence="4">The sequence shown here is derived from an EMBL/GenBank/DDBJ whole genome shotgun (WGS) entry which is preliminary data.</text>
</comment>
<dbReference type="Pfam" id="PF13298">
    <property type="entry name" value="LigD_N"/>
    <property type="match status" value="1"/>
</dbReference>
<feature type="region of interest" description="Disordered" evidence="1">
    <location>
        <begin position="1"/>
        <end position="70"/>
    </location>
</feature>
<proteinExistence type="predicted"/>
<evidence type="ECO:0000256" key="1">
    <source>
        <dbReference type="SAM" id="MobiDB-lite"/>
    </source>
</evidence>
<evidence type="ECO:0000313" key="4">
    <source>
        <dbReference type="EMBL" id="MDT0260580.1"/>
    </source>
</evidence>
<dbReference type="NCBIfam" id="TIGR02777">
    <property type="entry name" value="LigD_PE_dom"/>
    <property type="match status" value="1"/>
</dbReference>
<dbReference type="PANTHER" id="PTHR42705:SF2">
    <property type="entry name" value="BIFUNCTIONAL NON-HOMOLOGOUS END JOINING PROTEIN LIGD"/>
    <property type="match status" value="1"/>
</dbReference>
<evidence type="ECO:0000259" key="2">
    <source>
        <dbReference type="Pfam" id="PF13298"/>
    </source>
</evidence>
<evidence type="ECO:0000259" key="3">
    <source>
        <dbReference type="Pfam" id="PF21686"/>
    </source>
</evidence>
<reference evidence="5" key="1">
    <citation type="submission" date="2023-07" db="EMBL/GenBank/DDBJ databases">
        <title>30 novel species of actinomycetes from the DSMZ collection.</title>
        <authorList>
            <person name="Nouioui I."/>
        </authorList>
    </citation>
    <scope>NUCLEOTIDE SEQUENCE [LARGE SCALE GENOMIC DNA]</scope>
    <source>
        <strain evidence="5">DSM 44399</strain>
    </source>
</reference>
<feature type="compositionally biased region" description="Basic and acidic residues" evidence="1">
    <location>
        <begin position="59"/>
        <end position="70"/>
    </location>
</feature>
<feature type="compositionally biased region" description="Low complexity" evidence="1">
    <location>
        <begin position="38"/>
        <end position="57"/>
    </location>
</feature>
<keyword evidence="4" id="KW-0436">Ligase</keyword>
<protein>
    <submittedName>
        <fullName evidence="4">DNA polymerase ligase N-terminal domain-containing protein</fullName>
    </submittedName>
</protein>
<name>A0ABU2J6G9_9ACTN</name>
<accession>A0ABU2J6G9</accession>
<feature type="region of interest" description="Disordered" evidence="1">
    <location>
        <begin position="251"/>
        <end position="286"/>
    </location>
</feature>
<feature type="domain" description="DNA ligase D 3'-phosphoesterase" evidence="2">
    <location>
        <begin position="75"/>
        <end position="183"/>
    </location>
</feature>
<dbReference type="Pfam" id="PF21686">
    <property type="entry name" value="LigD_Prim-Pol"/>
    <property type="match status" value="1"/>
</dbReference>
<dbReference type="InterPro" id="IPR014144">
    <property type="entry name" value="LigD_PE_domain"/>
</dbReference>
<organism evidence="4 5">
    <name type="scientific">Jatrophihabitans lederbergiae</name>
    <dbReference type="NCBI Taxonomy" id="3075547"/>
    <lineage>
        <taxon>Bacteria</taxon>
        <taxon>Bacillati</taxon>
        <taxon>Actinomycetota</taxon>
        <taxon>Actinomycetes</taxon>
        <taxon>Jatrophihabitantales</taxon>
        <taxon>Jatrophihabitantaceae</taxon>
        <taxon>Jatrophihabitans</taxon>
    </lineage>
</organism>
<keyword evidence="5" id="KW-1185">Reference proteome</keyword>
<dbReference type="InterPro" id="IPR014145">
    <property type="entry name" value="LigD_pol_dom"/>
</dbReference>
<dbReference type="EMBL" id="JAVREH010000004">
    <property type="protein sequence ID" value="MDT0260580.1"/>
    <property type="molecule type" value="Genomic_DNA"/>
</dbReference>
<feature type="compositionally biased region" description="Low complexity" evidence="1">
    <location>
        <begin position="11"/>
        <end position="20"/>
    </location>
</feature>
<dbReference type="PANTHER" id="PTHR42705">
    <property type="entry name" value="BIFUNCTIONAL NON-HOMOLOGOUS END JOINING PROTEIN LIGD"/>
    <property type="match status" value="1"/>
</dbReference>
<dbReference type="Gene3D" id="3.90.920.10">
    <property type="entry name" value="DNA primase, PRIM domain"/>
    <property type="match status" value="1"/>
</dbReference>
<gene>
    <name evidence="4" type="ORF">RM423_04155</name>
</gene>
<evidence type="ECO:0000313" key="5">
    <source>
        <dbReference type="Proteomes" id="UP001183176"/>
    </source>
</evidence>
<sequence length="592" mass="64979">MPPTPHRRATDATAAAASPTEKLTTYRRKRNFTRTAEPAGSGSDEPAGSASGEAASAEPDEHAVAGDGPRRFVVQRHRATRLHYDLRFEIGGVLVSWAVPKGPTLNPDVRHAAFHVEDHPIEYIDFEGVIPAGEYGGGDVIVWDAGTWEPHNAGPDVAAAVAEGELHAELHGEKLRGRFVLVRTGQDAAGKETWLLLHKHDDFAVGGWDPEDHPRSVLSGRTNDEVKAAPDRLWRSDLPAAQASIALRAEPAEATQPADGAQLSDRAQPSDVTQPGGGPSEDELAGLDALPASGVWHIFGRELKVTNLDKVLFPGREDEAPVTKRDFLRYTAQIAPVALPYLADRPLNMNRYPNGAGTKGFWHKELPTHAPNWLPQWENPDADPGESLTYLVVNEPAALVWAANFGALEWHAWTSRTDQPRQPTYALIDIDPGDSTSWEDILVLARLHRTAFEHLRVLALPKVTGQRGIQVWVPIERGPSFDETRQWVEQLSRTVGAVVPELLSWKWEVRARGGKARLDYTQNAINKTLVAPYSARPRPGAPVSMPIGWEELDDPSLRPDGFALRTVPRRLAEKGDLFRPLLDAHQTLPPLG</sequence>
<dbReference type="RefSeq" id="WP_311421738.1">
    <property type="nucleotide sequence ID" value="NZ_JAVREH010000004.1"/>
</dbReference>
<dbReference type="InterPro" id="IPR052171">
    <property type="entry name" value="NHEJ_LigD"/>
</dbReference>
<feature type="domain" description="DNA ligase D polymerase" evidence="3">
    <location>
        <begin position="323"/>
        <end position="578"/>
    </location>
</feature>
<dbReference type="Proteomes" id="UP001183176">
    <property type="component" value="Unassembled WGS sequence"/>
</dbReference>